<dbReference type="InterPro" id="IPR057051">
    <property type="entry name" value="PARP14_RPM_1"/>
</dbReference>
<dbReference type="Pfam" id="PF23222">
    <property type="entry name" value="RRM_PARP14_1"/>
    <property type="match status" value="1"/>
</dbReference>
<sequence>MDEYPVLVEGDWEPEQAKSVNNKLQIYFQSKKKSQGGDCVVYNFSGNICFRLTIRIRRFYTLVNQILFPTDFRNKLWVGLGLGVGIGLNLYF</sequence>
<dbReference type="AlphaFoldDB" id="A0A8C1GQ99"/>
<name>A0A8C1GQ99_CYPCA</name>
<organism evidence="2 3">
    <name type="scientific">Cyprinus carpio</name>
    <name type="common">Common carp</name>
    <dbReference type="NCBI Taxonomy" id="7962"/>
    <lineage>
        <taxon>Eukaryota</taxon>
        <taxon>Metazoa</taxon>
        <taxon>Chordata</taxon>
        <taxon>Craniata</taxon>
        <taxon>Vertebrata</taxon>
        <taxon>Euteleostomi</taxon>
        <taxon>Actinopterygii</taxon>
        <taxon>Neopterygii</taxon>
        <taxon>Teleostei</taxon>
        <taxon>Ostariophysi</taxon>
        <taxon>Cypriniformes</taxon>
        <taxon>Cyprinidae</taxon>
        <taxon>Cyprininae</taxon>
        <taxon>Cyprinus</taxon>
    </lineage>
</organism>
<evidence type="ECO:0000259" key="1">
    <source>
        <dbReference type="Pfam" id="PF23222"/>
    </source>
</evidence>
<reference evidence="2" key="1">
    <citation type="submission" date="2025-08" db="UniProtKB">
        <authorList>
            <consortium name="Ensembl"/>
        </authorList>
    </citation>
    <scope>IDENTIFICATION</scope>
</reference>
<keyword evidence="3" id="KW-1185">Reference proteome</keyword>
<evidence type="ECO:0000313" key="2">
    <source>
        <dbReference type="Ensembl" id="ENSCCRP00010010543.1"/>
    </source>
</evidence>
<accession>A0A8C1GQ99</accession>
<proteinExistence type="predicted"/>
<dbReference type="Ensembl" id="ENSCCRT00010011455.1">
    <property type="protein sequence ID" value="ENSCCRP00010010543.1"/>
    <property type="gene ID" value="ENSCCRG00010004478.1"/>
</dbReference>
<dbReference type="Proteomes" id="UP000694427">
    <property type="component" value="Unplaced"/>
</dbReference>
<evidence type="ECO:0000313" key="3">
    <source>
        <dbReference type="Proteomes" id="UP000694427"/>
    </source>
</evidence>
<protein>
    <recommendedName>
        <fullName evidence="1">PAR14-like first RRM domain-containing protein</fullName>
    </recommendedName>
</protein>
<feature type="domain" description="PAR14-like first RRM" evidence="1">
    <location>
        <begin position="6"/>
        <end position="43"/>
    </location>
</feature>
<reference evidence="2" key="2">
    <citation type="submission" date="2025-09" db="UniProtKB">
        <authorList>
            <consortium name="Ensembl"/>
        </authorList>
    </citation>
    <scope>IDENTIFICATION</scope>
</reference>